<dbReference type="AlphaFoldDB" id="A0A081BCR2"/>
<reference evidence="1 2" key="1">
    <citation type="submission" date="2014-07" db="EMBL/GenBank/DDBJ databases">
        <title>Tepidicaulis marinum gen. nov., sp. nov., a novel marine bacterium denitrifying nitrate to nitrous oxide strictly under microaerobic conditions.</title>
        <authorList>
            <person name="Takeuchi M."/>
            <person name="Yamagishi T."/>
            <person name="Kamagata Y."/>
            <person name="Oshima K."/>
            <person name="Hattori M."/>
            <person name="Katayama T."/>
            <person name="Hanada S."/>
            <person name="Tamaki H."/>
            <person name="Marumo K."/>
            <person name="Maeda H."/>
            <person name="Nedachi M."/>
            <person name="Iwasaki W."/>
            <person name="Suwa Y."/>
            <person name="Sakata S."/>
        </authorList>
    </citation>
    <scope>NUCLEOTIDE SEQUENCE [LARGE SCALE GENOMIC DNA]</scope>
    <source>
        <strain evidence="1 2">MA2</strain>
    </source>
</reference>
<evidence type="ECO:0000313" key="1">
    <source>
        <dbReference type="EMBL" id="GAK45830.1"/>
    </source>
</evidence>
<dbReference type="RefSeq" id="WP_052379433.1">
    <property type="nucleotide sequence ID" value="NZ_BBIO01000012.1"/>
</dbReference>
<organism evidence="1 2">
    <name type="scientific">Tepidicaulis marinus</name>
    <dbReference type="NCBI Taxonomy" id="1333998"/>
    <lineage>
        <taxon>Bacteria</taxon>
        <taxon>Pseudomonadati</taxon>
        <taxon>Pseudomonadota</taxon>
        <taxon>Alphaproteobacteria</taxon>
        <taxon>Hyphomicrobiales</taxon>
        <taxon>Parvibaculaceae</taxon>
        <taxon>Tepidicaulis</taxon>
    </lineage>
</organism>
<dbReference type="Pfam" id="PF07310">
    <property type="entry name" value="PAS_5"/>
    <property type="match status" value="1"/>
</dbReference>
<protein>
    <submittedName>
        <fullName evidence="1">Conserved protein</fullName>
    </submittedName>
</protein>
<name>A0A081BCR2_9HYPH</name>
<dbReference type="Proteomes" id="UP000028702">
    <property type="component" value="Unassembled WGS sequence"/>
</dbReference>
<dbReference type="STRING" id="1333998.M2A_2329"/>
<proteinExistence type="predicted"/>
<evidence type="ECO:0000313" key="2">
    <source>
        <dbReference type="Proteomes" id="UP000028702"/>
    </source>
</evidence>
<sequence length="180" mass="19897">MTIMPSHIRFTNDKCEALYGYWRSLSKDGGMPRWADFDPLHIPRLLPNILVLEAEPDDGFLIRLAGTECVDFYGRELRGQSLDSLVTEESRQELREHMRRVLEGPSAAVTLMQSPIEGIAGIGLSYTLEAAALPMAGEDGGIHRILAALFVVEAPPSAPPIGPDAGAWHRFIQERQYIGV</sequence>
<keyword evidence="2" id="KW-1185">Reference proteome</keyword>
<comment type="caution">
    <text evidence="1">The sequence shown here is derived from an EMBL/GenBank/DDBJ whole genome shotgun (WGS) entry which is preliminary data.</text>
</comment>
<gene>
    <name evidence="1" type="ORF">M2A_2329</name>
</gene>
<accession>A0A081BCR2</accession>
<dbReference type="EMBL" id="BBIO01000012">
    <property type="protein sequence ID" value="GAK45830.1"/>
    <property type="molecule type" value="Genomic_DNA"/>
</dbReference>
<dbReference type="InterPro" id="IPR009922">
    <property type="entry name" value="DUF1457"/>
</dbReference>
<dbReference type="eggNOG" id="COG5388">
    <property type="taxonomic scope" value="Bacteria"/>
</dbReference>